<dbReference type="SUPFAM" id="SSF53756">
    <property type="entry name" value="UDP-Glycosyltransferase/glycogen phosphorylase"/>
    <property type="match status" value="1"/>
</dbReference>
<dbReference type="RefSeq" id="WP_011046647.1">
    <property type="nucleotide sequence ID" value="NZ_CP076685.1"/>
</dbReference>
<dbReference type="InterPro" id="IPR038577">
    <property type="entry name" value="GT10-like_C_sf"/>
</dbReference>
<name>A0A850LIK1_9RHOB</name>
<reference evidence="1 2" key="1">
    <citation type="journal article" date="2020" name="Proc. Natl. Acad. Sci. U.S.A.">
        <title>Ecological drivers of bacterial community assembly in synthetic phycospheres.</title>
        <authorList>
            <person name="Fu H."/>
            <person name="Uchimiya M."/>
            <person name="Gore J."/>
            <person name="Moran M.A."/>
        </authorList>
    </citation>
    <scope>NUCLEOTIDE SEQUENCE [LARGE SCALE GENOMIC DNA]</scope>
    <source>
        <strain evidence="1">HF-Din03</strain>
    </source>
</reference>
<gene>
    <name evidence="1" type="ORF">HW564_12620</name>
</gene>
<protein>
    <recommendedName>
        <fullName evidence="3">Glycosyl transferase CAP10 domain-containing protein</fullName>
    </recommendedName>
</protein>
<organism evidence="1 2">
    <name type="scientific">Ruegeria pomeroyi</name>
    <dbReference type="NCBI Taxonomy" id="89184"/>
    <lineage>
        <taxon>Bacteria</taxon>
        <taxon>Pseudomonadati</taxon>
        <taxon>Pseudomonadota</taxon>
        <taxon>Alphaproteobacteria</taxon>
        <taxon>Rhodobacterales</taxon>
        <taxon>Roseobacteraceae</taxon>
        <taxon>Ruegeria</taxon>
    </lineage>
</organism>
<sequence length="286" mass="31906">MSDPAIAVLPYGMKLGPALSGLPLDQVNWPLGCPERLVGKTLGDLGAGDHLLVYPRTGTHFQLSRGTRARISLIMAEPAVIHAKHYALLRVTWRRFHRVLTFNQAAVDRLPNARLLLFGSTWVPEWQSLTPEKVAQCSLIASAKRDSTGHKLRHAVVDWVRASDQDVAVLGRGYQPFDSKADGLAPYRYSVVIENVQERNYFSEKLLDAVFCETVPIYWGCPNIADFVDTTAMILCTREEDIRRAVAEMSAEDYAARLPALRALKQQLAPYAAHEARAARMILDEL</sequence>
<proteinExistence type="predicted"/>
<evidence type="ECO:0008006" key="3">
    <source>
        <dbReference type="Google" id="ProtNLM"/>
    </source>
</evidence>
<dbReference type="OMA" id="CETVPIY"/>
<dbReference type="EMBL" id="JABXIY010000032">
    <property type="protein sequence ID" value="NVK97768.1"/>
    <property type="molecule type" value="Genomic_DNA"/>
</dbReference>
<accession>A0A850LIK1</accession>
<dbReference type="Proteomes" id="UP000565723">
    <property type="component" value="Unassembled WGS sequence"/>
</dbReference>
<dbReference type="AlphaFoldDB" id="A0A850LIK1"/>
<dbReference type="Gene3D" id="3.40.50.11660">
    <property type="entry name" value="Glycosyl transferase family 10, C-terminal domain"/>
    <property type="match status" value="1"/>
</dbReference>
<comment type="caution">
    <text evidence="1">The sequence shown here is derived from an EMBL/GenBank/DDBJ whole genome shotgun (WGS) entry which is preliminary data.</text>
</comment>
<evidence type="ECO:0000313" key="1">
    <source>
        <dbReference type="EMBL" id="NVK97768.1"/>
    </source>
</evidence>
<evidence type="ECO:0000313" key="2">
    <source>
        <dbReference type="Proteomes" id="UP000565723"/>
    </source>
</evidence>